<gene>
    <name evidence="3" type="ORF">DFP72DRAFT_1080453</name>
</gene>
<evidence type="ECO:0000259" key="2">
    <source>
        <dbReference type="Pfam" id="PF12776"/>
    </source>
</evidence>
<evidence type="ECO:0000313" key="3">
    <source>
        <dbReference type="EMBL" id="KAF6743254.1"/>
    </source>
</evidence>
<keyword evidence="4" id="KW-1185">Reference proteome</keyword>
<evidence type="ECO:0000256" key="1">
    <source>
        <dbReference type="SAM" id="MobiDB-lite"/>
    </source>
</evidence>
<protein>
    <recommendedName>
        <fullName evidence="2">Myb/SANT-like domain-containing protein</fullName>
    </recommendedName>
</protein>
<accession>A0A8H6LV31</accession>
<feature type="compositionally biased region" description="Low complexity" evidence="1">
    <location>
        <begin position="168"/>
        <end position="183"/>
    </location>
</feature>
<dbReference type="EMBL" id="JACGCI010000151">
    <property type="protein sequence ID" value="KAF6743254.1"/>
    <property type="molecule type" value="Genomic_DNA"/>
</dbReference>
<dbReference type="PANTHER" id="PTHR46929:SF3">
    <property type="entry name" value="MYB_SANT-LIKE DOMAIN-CONTAINING PROTEIN"/>
    <property type="match status" value="1"/>
</dbReference>
<dbReference type="PANTHER" id="PTHR46929">
    <property type="entry name" value="EXPRESSED PROTEIN"/>
    <property type="match status" value="1"/>
</dbReference>
<feature type="region of interest" description="Disordered" evidence="1">
    <location>
        <begin position="1"/>
        <end position="25"/>
    </location>
</feature>
<reference evidence="3 4" key="1">
    <citation type="submission" date="2020-07" db="EMBL/GenBank/DDBJ databases">
        <title>Comparative genomics of pyrophilous fungi reveals a link between fire events and developmental genes.</title>
        <authorList>
            <consortium name="DOE Joint Genome Institute"/>
            <person name="Steindorff A.S."/>
            <person name="Carver A."/>
            <person name="Calhoun S."/>
            <person name="Stillman K."/>
            <person name="Liu H."/>
            <person name="Lipzen A."/>
            <person name="Pangilinan J."/>
            <person name="Labutti K."/>
            <person name="Bruns T.D."/>
            <person name="Grigoriev I.V."/>
        </authorList>
    </citation>
    <scope>NUCLEOTIDE SEQUENCE [LARGE SCALE GENOMIC DNA]</scope>
    <source>
        <strain evidence="3 4">CBS 144469</strain>
    </source>
</reference>
<name>A0A8H6LV31_9AGAR</name>
<proteinExistence type="predicted"/>
<dbReference type="InterPro" id="IPR024752">
    <property type="entry name" value="Myb/SANT-like_dom"/>
</dbReference>
<feature type="region of interest" description="Disordered" evidence="1">
    <location>
        <begin position="168"/>
        <end position="217"/>
    </location>
</feature>
<dbReference type="OrthoDB" id="76215at2759"/>
<evidence type="ECO:0000313" key="4">
    <source>
        <dbReference type="Proteomes" id="UP000521943"/>
    </source>
</evidence>
<dbReference type="Pfam" id="PF12776">
    <property type="entry name" value="Myb_DNA-bind_3"/>
    <property type="match status" value="1"/>
</dbReference>
<feature type="domain" description="Myb/SANT-like" evidence="2">
    <location>
        <begin position="23"/>
        <end position="124"/>
    </location>
</feature>
<organism evidence="3 4">
    <name type="scientific">Ephemerocybe angulata</name>
    <dbReference type="NCBI Taxonomy" id="980116"/>
    <lineage>
        <taxon>Eukaryota</taxon>
        <taxon>Fungi</taxon>
        <taxon>Dikarya</taxon>
        <taxon>Basidiomycota</taxon>
        <taxon>Agaricomycotina</taxon>
        <taxon>Agaricomycetes</taxon>
        <taxon>Agaricomycetidae</taxon>
        <taxon>Agaricales</taxon>
        <taxon>Agaricineae</taxon>
        <taxon>Psathyrellaceae</taxon>
        <taxon>Ephemerocybe</taxon>
    </lineage>
</organism>
<dbReference type="AlphaFoldDB" id="A0A8H6LV31"/>
<sequence>MPKASANKENQAPGTKPESDTVRWSTRDRMIMLEILQAEKAAGNQPDSGWKQEVWTKVAACLLKDGDKPDPPKTSKKCQDQFGKIKKDFGTIREMVGAGGGSASGFGWDDATKKVTATNTVWEAKIKAKEEYRKFRKNAFPHYDAMLDLVEGIMATGAGAFNPGISVPSSPAVPSSESSSPAADDGPTSDDVPAPSASRKRQHAPSDSPALGPKAKCLNSTTTVPVIMDYHTLAIERMEEDGLLSEDEMINALTVFDRDAACAKSFATIKSSSIRTSYVRKRIADTIS</sequence>
<comment type="caution">
    <text evidence="3">The sequence shown here is derived from an EMBL/GenBank/DDBJ whole genome shotgun (WGS) entry which is preliminary data.</text>
</comment>
<dbReference type="Proteomes" id="UP000521943">
    <property type="component" value="Unassembled WGS sequence"/>
</dbReference>